<keyword evidence="2" id="KW-1185">Reference proteome</keyword>
<protein>
    <submittedName>
        <fullName evidence="1">Uncharacterized protein</fullName>
    </submittedName>
</protein>
<gene>
    <name evidence="1" type="ORF">B0H17DRAFT_1139957</name>
</gene>
<accession>A0AAD7G8A9</accession>
<evidence type="ECO:0000313" key="1">
    <source>
        <dbReference type="EMBL" id="KAJ7676390.1"/>
    </source>
</evidence>
<name>A0AAD7G8A9_MYCRO</name>
<proteinExistence type="predicted"/>
<comment type="caution">
    <text evidence="1">The sequence shown here is derived from an EMBL/GenBank/DDBJ whole genome shotgun (WGS) entry which is preliminary data.</text>
</comment>
<sequence length="191" mass="21339">MAKAQAQLVNSTVDAGGLHEVRITAVTTSKLIHAVVLPHVVCHISRATLVEISKYKDESSAWPASEGGGDAVDRDPANAVNHFLTAYRGLADHRDVPLNSDDGDWVRPTWRRPVRSSSSSRTGAMEEAELLLDRTTLLHHWLEVRRMMAEVLLGMVTANPIQITWTRDITLRTRGPIMSTCQRRRAWKTRV</sequence>
<dbReference type="AlphaFoldDB" id="A0AAD7G8A9"/>
<dbReference type="EMBL" id="JARKIE010000143">
    <property type="protein sequence ID" value="KAJ7676390.1"/>
    <property type="molecule type" value="Genomic_DNA"/>
</dbReference>
<organism evidence="1 2">
    <name type="scientific">Mycena rosella</name>
    <name type="common">Pink bonnet</name>
    <name type="synonym">Agaricus rosellus</name>
    <dbReference type="NCBI Taxonomy" id="1033263"/>
    <lineage>
        <taxon>Eukaryota</taxon>
        <taxon>Fungi</taxon>
        <taxon>Dikarya</taxon>
        <taxon>Basidiomycota</taxon>
        <taxon>Agaricomycotina</taxon>
        <taxon>Agaricomycetes</taxon>
        <taxon>Agaricomycetidae</taxon>
        <taxon>Agaricales</taxon>
        <taxon>Marasmiineae</taxon>
        <taxon>Mycenaceae</taxon>
        <taxon>Mycena</taxon>
    </lineage>
</organism>
<reference evidence="1" key="1">
    <citation type="submission" date="2023-03" db="EMBL/GenBank/DDBJ databases">
        <title>Massive genome expansion in bonnet fungi (Mycena s.s.) driven by repeated elements and novel gene families across ecological guilds.</title>
        <authorList>
            <consortium name="Lawrence Berkeley National Laboratory"/>
            <person name="Harder C.B."/>
            <person name="Miyauchi S."/>
            <person name="Viragh M."/>
            <person name="Kuo A."/>
            <person name="Thoen E."/>
            <person name="Andreopoulos B."/>
            <person name="Lu D."/>
            <person name="Skrede I."/>
            <person name="Drula E."/>
            <person name="Henrissat B."/>
            <person name="Morin E."/>
            <person name="Kohler A."/>
            <person name="Barry K."/>
            <person name="LaButti K."/>
            <person name="Morin E."/>
            <person name="Salamov A."/>
            <person name="Lipzen A."/>
            <person name="Mereny Z."/>
            <person name="Hegedus B."/>
            <person name="Baldrian P."/>
            <person name="Stursova M."/>
            <person name="Weitz H."/>
            <person name="Taylor A."/>
            <person name="Grigoriev I.V."/>
            <person name="Nagy L.G."/>
            <person name="Martin F."/>
            <person name="Kauserud H."/>
        </authorList>
    </citation>
    <scope>NUCLEOTIDE SEQUENCE</scope>
    <source>
        <strain evidence="1">CBHHK067</strain>
    </source>
</reference>
<evidence type="ECO:0000313" key="2">
    <source>
        <dbReference type="Proteomes" id="UP001221757"/>
    </source>
</evidence>
<dbReference type="Proteomes" id="UP001221757">
    <property type="component" value="Unassembled WGS sequence"/>
</dbReference>